<feature type="domain" description="SnoaL-like" evidence="2">
    <location>
        <begin position="40"/>
        <end position="138"/>
    </location>
</feature>
<dbReference type="Proteomes" id="UP001218638">
    <property type="component" value="Chromosome"/>
</dbReference>
<evidence type="ECO:0000313" key="3">
    <source>
        <dbReference type="EMBL" id="WED66629.1"/>
    </source>
</evidence>
<dbReference type="RefSeq" id="WP_330927977.1">
    <property type="nucleotide sequence ID" value="NZ_CP119075.1"/>
</dbReference>
<sequence>MSGILLQRWFRLFVLGATLAGANVAPAADAARAETKALIQGFLKAWETGDAVTFKAALHPDVLFAYPGGRLGYDEVVALFGDYQSEKTDIKIYFADFFITDGDRYVTAYQFAATDRATEQRFAVGTGVVCRVADGKIVLFKEYWDSELAARQKAGELPLDEGGITPWPSSVWLRPDTID</sequence>
<dbReference type="KEGG" id="slom:PXH66_07170"/>
<protein>
    <submittedName>
        <fullName evidence="3">Nuclear transport factor 2 family protein</fullName>
    </submittedName>
</protein>
<evidence type="ECO:0000256" key="1">
    <source>
        <dbReference type="SAM" id="SignalP"/>
    </source>
</evidence>
<feature type="chain" id="PRO_5041915348" evidence="1">
    <location>
        <begin position="28"/>
        <end position="179"/>
    </location>
</feature>
<reference evidence="3" key="1">
    <citation type="submission" date="2023-03" db="EMBL/GenBank/DDBJ databases">
        <title>Lomoglobus Profundus gen. nov., sp. nov., a novel member of the phylum Verrucomicrobia, isolated from deep-marine sediment of South China Sea.</title>
        <authorList>
            <person name="Ahmad T."/>
            <person name="Ishaq S.E."/>
            <person name="Wang F."/>
        </authorList>
    </citation>
    <scope>NUCLEOTIDE SEQUENCE</scope>
    <source>
        <strain evidence="3">LMO-M01</strain>
    </source>
</reference>
<keyword evidence="1" id="KW-0732">Signal</keyword>
<dbReference type="InterPro" id="IPR037401">
    <property type="entry name" value="SnoaL-like"/>
</dbReference>
<proteinExistence type="predicted"/>
<dbReference type="Gene3D" id="3.10.450.50">
    <property type="match status" value="1"/>
</dbReference>
<feature type="signal peptide" evidence="1">
    <location>
        <begin position="1"/>
        <end position="27"/>
    </location>
</feature>
<dbReference type="Pfam" id="PF12680">
    <property type="entry name" value="SnoaL_2"/>
    <property type="match status" value="1"/>
</dbReference>
<dbReference type="InterPro" id="IPR032710">
    <property type="entry name" value="NTF2-like_dom_sf"/>
</dbReference>
<dbReference type="EMBL" id="CP119075">
    <property type="protein sequence ID" value="WED66629.1"/>
    <property type="molecule type" value="Genomic_DNA"/>
</dbReference>
<accession>A0AAF0I490</accession>
<dbReference type="SUPFAM" id="SSF54427">
    <property type="entry name" value="NTF2-like"/>
    <property type="match status" value="1"/>
</dbReference>
<evidence type="ECO:0000259" key="2">
    <source>
        <dbReference type="Pfam" id="PF12680"/>
    </source>
</evidence>
<name>A0AAF0I490_9BACT</name>
<evidence type="ECO:0000313" key="4">
    <source>
        <dbReference type="Proteomes" id="UP001218638"/>
    </source>
</evidence>
<keyword evidence="4" id="KW-1185">Reference proteome</keyword>
<gene>
    <name evidence="3" type="ORF">PXH66_07170</name>
</gene>
<dbReference type="AlphaFoldDB" id="A0AAF0I490"/>
<organism evidence="3 4">
    <name type="scientific">Synoicihabitans lomoniglobus</name>
    <dbReference type="NCBI Taxonomy" id="2909285"/>
    <lineage>
        <taxon>Bacteria</taxon>
        <taxon>Pseudomonadati</taxon>
        <taxon>Verrucomicrobiota</taxon>
        <taxon>Opitutia</taxon>
        <taxon>Opitutales</taxon>
        <taxon>Opitutaceae</taxon>
        <taxon>Synoicihabitans</taxon>
    </lineage>
</organism>